<evidence type="ECO:0000256" key="1">
    <source>
        <dbReference type="SAM" id="MobiDB-lite"/>
    </source>
</evidence>
<accession>A0AAJ0DBJ8</accession>
<feature type="compositionally biased region" description="Polar residues" evidence="1">
    <location>
        <begin position="1"/>
        <end position="10"/>
    </location>
</feature>
<name>A0AAJ0DBJ8_9PEZI</name>
<sequence>MPQQTLSNQGVDIKWANEVERKQSPTADKGSPTASTPKPPTKRNSSSFSDCGRHSNEWLFRGISVREAAKGLLKRRDS</sequence>
<dbReference type="AlphaFoldDB" id="A0AAJ0DBJ8"/>
<gene>
    <name evidence="2" type="ORF">LTR09_008052</name>
</gene>
<evidence type="ECO:0000313" key="2">
    <source>
        <dbReference type="EMBL" id="KAK3050686.1"/>
    </source>
</evidence>
<comment type="caution">
    <text evidence="2">The sequence shown here is derived from an EMBL/GenBank/DDBJ whole genome shotgun (WGS) entry which is preliminary data.</text>
</comment>
<protein>
    <submittedName>
        <fullName evidence="2">Uncharacterized protein</fullName>
    </submittedName>
</protein>
<organism evidence="2 3">
    <name type="scientific">Extremus antarcticus</name>
    <dbReference type="NCBI Taxonomy" id="702011"/>
    <lineage>
        <taxon>Eukaryota</taxon>
        <taxon>Fungi</taxon>
        <taxon>Dikarya</taxon>
        <taxon>Ascomycota</taxon>
        <taxon>Pezizomycotina</taxon>
        <taxon>Dothideomycetes</taxon>
        <taxon>Dothideomycetidae</taxon>
        <taxon>Mycosphaerellales</taxon>
        <taxon>Extremaceae</taxon>
        <taxon>Extremus</taxon>
    </lineage>
</organism>
<reference evidence="2" key="1">
    <citation type="submission" date="2023-04" db="EMBL/GenBank/DDBJ databases">
        <title>Black Yeasts Isolated from many extreme environments.</title>
        <authorList>
            <person name="Coleine C."/>
            <person name="Stajich J.E."/>
            <person name="Selbmann L."/>
        </authorList>
    </citation>
    <scope>NUCLEOTIDE SEQUENCE</scope>
    <source>
        <strain evidence="2">CCFEE 5312</strain>
    </source>
</reference>
<keyword evidence="3" id="KW-1185">Reference proteome</keyword>
<feature type="region of interest" description="Disordered" evidence="1">
    <location>
        <begin position="1"/>
        <end position="54"/>
    </location>
</feature>
<dbReference type="EMBL" id="JAWDJX010000030">
    <property type="protein sequence ID" value="KAK3050686.1"/>
    <property type="molecule type" value="Genomic_DNA"/>
</dbReference>
<evidence type="ECO:0000313" key="3">
    <source>
        <dbReference type="Proteomes" id="UP001271007"/>
    </source>
</evidence>
<proteinExistence type="predicted"/>
<dbReference type="Proteomes" id="UP001271007">
    <property type="component" value="Unassembled WGS sequence"/>
</dbReference>